<comment type="caution">
    <text evidence="3">The sequence shown here is derived from an EMBL/GenBank/DDBJ whole genome shotgun (WGS) entry which is preliminary data.</text>
</comment>
<dbReference type="EMBL" id="JACHHG010000012">
    <property type="protein sequence ID" value="MBB6099550.1"/>
    <property type="molecule type" value="Genomic_DNA"/>
</dbReference>
<dbReference type="InterPro" id="IPR030678">
    <property type="entry name" value="Peptide/Ni-bd"/>
</dbReference>
<dbReference type="InterPro" id="IPR039424">
    <property type="entry name" value="SBP_5"/>
</dbReference>
<dbReference type="Gene3D" id="3.10.105.10">
    <property type="entry name" value="Dipeptide-binding Protein, Domain 3"/>
    <property type="match status" value="1"/>
</dbReference>
<evidence type="ECO:0000259" key="2">
    <source>
        <dbReference type="Pfam" id="PF00496"/>
    </source>
</evidence>
<dbReference type="CDD" id="cd08512">
    <property type="entry name" value="PBP2_NikA_DppA_OppA_like_7"/>
    <property type="match status" value="1"/>
</dbReference>
<dbReference type="PANTHER" id="PTHR30290">
    <property type="entry name" value="PERIPLASMIC BINDING COMPONENT OF ABC TRANSPORTER"/>
    <property type="match status" value="1"/>
</dbReference>
<proteinExistence type="predicted"/>
<dbReference type="AlphaFoldDB" id="A0A841I543"/>
<dbReference type="PIRSF" id="PIRSF002741">
    <property type="entry name" value="MppA"/>
    <property type="match status" value="1"/>
</dbReference>
<dbReference type="Proteomes" id="UP000569951">
    <property type="component" value="Unassembled WGS sequence"/>
</dbReference>
<dbReference type="GO" id="GO:1904680">
    <property type="term" value="F:peptide transmembrane transporter activity"/>
    <property type="evidence" value="ECO:0007669"/>
    <property type="project" value="TreeGrafter"/>
</dbReference>
<dbReference type="Gene3D" id="3.40.190.10">
    <property type="entry name" value="Periplasmic binding protein-like II"/>
    <property type="match status" value="1"/>
</dbReference>
<dbReference type="GO" id="GO:0043190">
    <property type="term" value="C:ATP-binding cassette (ABC) transporter complex"/>
    <property type="evidence" value="ECO:0007669"/>
    <property type="project" value="InterPro"/>
</dbReference>
<feature type="signal peptide" evidence="1">
    <location>
        <begin position="1"/>
        <end position="19"/>
    </location>
</feature>
<dbReference type="GO" id="GO:0015833">
    <property type="term" value="P:peptide transport"/>
    <property type="evidence" value="ECO:0007669"/>
    <property type="project" value="TreeGrafter"/>
</dbReference>
<gene>
    <name evidence="3" type="ORF">HNR42_003000</name>
</gene>
<accession>A0A841I543</accession>
<protein>
    <submittedName>
        <fullName evidence="3">Peptide/nickel transport system substrate-binding protein</fullName>
    </submittedName>
</protein>
<dbReference type="PANTHER" id="PTHR30290:SF34">
    <property type="entry name" value="ABC TRANSPORTER, PERIPLASMIC OLIGO-PEPTIDE BINDING PROTEIN, PUTATIVE-RELATED"/>
    <property type="match status" value="1"/>
</dbReference>
<name>A0A841I543_9DEIO</name>
<feature type="chain" id="PRO_5032875993" evidence="1">
    <location>
        <begin position="20"/>
        <end position="580"/>
    </location>
</feature>
<dbReference type="Pfam" id="PF00496">
    <property type="entry name" value="SBP_bac_5"/>
    <property type="match status" value="1"/>
</dbReference>
<evidence type="ECO:0000313" key="3">
    <source>
        <dbReference type="EMBL" id="MBB6099550.1"/>
    </source>
</evidence>
<keyword evidence="4" id="KW-1185">Reference proteome</keyword>
<dbReference type="GO" id="GO:0042597">
    <property type="term" value="C:periplasmic space"/>
    <property type="evidence" value="ECO:0007669"/>
    <property type="project" value="UniProtKB-ARBA"/>
</dbReference>
<keyword evidence="1" id="KW-0732">Signal</keyword>
<sequence>MKRKLLMAGLLLGMGAASAQMKNPDTLVTLTFGDWGTGFDPAYCYDSACGNVLENTLETLFGLQGTSASKIEPLLAAEIPTKANGGISADGKTYTVKLRKNARFSDGTPVTAQDVEYSLERMMVYSTDVGPAGLLLEPLLGSADLIRKGGKVGYDAIDKAVETRGNDTVVFKLAKPFGPFLNVLAFYGASVYSKNAAVKAGDWSGTARDWEKFNNAAEGSSAFAKTGMVGSGPFTIERYDVGKNVVLKRNDRYWRPVAKLNRVIIQSVADETTRIQMLRSGDADMANQNAISNPQLATVEKIPGVKVSKVPILSLVGMFLTHKIDGTGTNYLGSGKLDGKGIPSDFFSDKNVRKAFAYSFDYNTMVKDVLAGIGSQQNTVLVKGLTGYNAAAPKYKFDKALATKYFQAAWGGKVWENGFTLPVFFNSGNTTRQRALEILKRNIESINPKFKIEVRELQFSQILSQSAAHKMTVWLGGWGADFADTHSFAQPFLHSAGNYPQNMNYKNAQLDKLIDQAVAESNPAARTKIYTQIARLGFEEVPLIPIYQAMGTYVHNGWVKGRQLNPMYSSDYYYTISKSN</sequence>
<reference evidence="3 4" key="1">
    <citation type="submission" date="2020-08" db="EMBL/GenBank/DDBJ databases">
        <title>Genomic Encyclopedia of Type Strains, Phase IV (KMG-IV): sequencing the most valuable type-strain genomes for metagenomic binning, comparative biology and taxonomic classification.</title>
        <authorList>
            <person name="Goeker M."/>
        </authorList>
    </citation>
    <scope>NUCLEOTIDE SEQUENCE [LARGE SCALE GENOMIC DNA]</scope>
    <source>
        <strain evidence="3 4">DSM 21458</strain>
    </source>
</reference>
<dbReference type="InterPro" id="IPR000914">
    <property type="entry name" value="SBP_5_dom"/>
</dbReference>
<dbReference type="SUPFAM" id="SSF53850">
    <property type="entry name" value="Periplasmic binding protein-like II"/>
    <property type="match status" value="1"/>
</dbReference>
<feature type="domain" description="Solute-binding protein family 5" evidence="2">
    <location>
        <begin position="70"/>
        <end position="499"/>
    </location>
</feature>
<organism evidence="3 4">
    <name type="scientific">Deinobacterium chartae</name>
    <dbReference type="NCBI Taxonomy" id="521158"/>
    <lineage>
        <taxon>Bacteria</taxon>
        <taxon>Thermotogati</taxon>
        <taxon>Deinococcota</taxon>
        <taxon>Deinococci</taxon>
        <taxon>Deinococcales</taxon>
        <taxon>Deinococcaceae</taxon>
        <taxon>Deinobacterium</taxon>
    </lineage>
</organism>
<dbReference type="RefSeq" id="WP_183988296.1">
    <property type="nucleotide sequence ID" value="NZ_JACHHG010000012.1"/>
</dbReference>
<evidence type="ECO:0000256" key="1">
    <source>
        <dbReference type="SAM" id="SignalP"/>
    </source>
</evidence>
<evidence type="ECO:0000313" key="4">
    <source>
        <dbReference type="Proteomes" id="UP000569951"/>
    </source>
</evidence>